<dbReference type="EMBL" id="QVEP01000009">
    <property type="protein sequence ID" value="RGB80714.1"/>
    <property type="molecule type" value="Genomic_DNA"/>
</dbReference>
<name>A0A3E2TPZ5_9FIRM</name>
<dbReference type="Pfam" id="PF01740">
    <property type="entry name" value="STAS"/>
    <property type="match status" value="1"/>
</dbReference>
<dbReference type="PROSITE" id="PS50801">
    <property type="entry name" value="STAS"/>
    <property type="match status" value="1"/>
</dbReference>
<dbReference type="PANTHER" id="PTHR33495:SF2">
    <property type="entry name" value="ANTI-SIGMA FACTOR ANTAGONIST TM_1081-RELATED"/>
    <property type="match status" value="1"/>
</dbReference>
<evidence type="ECO:0000259" key="3">
    <source>
        <dbReference type="PROSITE" id="PS50801"/>
    </source>
</evidence>
<dbReference type="InterPro" id="IPR003658">
    <property type="entry name" value="Anti-sigma_ant"/>
</dbReference>
<dbReference type="NCBIfam" id="TIGR00377">
    <property type="entry name" value="ant_ant_sig"/>
    <property type="match status" value="1"/>
</dbReference>
<accession>A0A3E2TPZ5</accession>
<comment type="similarity">
    <text evidence="1 2">Belongs to the anti-sigma-factor antagonist family.</text>
</comment>
<evidence type="ECO:0000313" key="4">
    <source>
        <dbReference type="EMBL" id="RGB80714.1"/>
    </source>
</evidence>
<dbReference type="CDD" id="cd07043">
    <property type="entry name" value="STAS_anti-anti-sigma_factors"/>
    <property type="match status" value="1"/>
</dbReference>
<dbReference type="InterPro" id="IPR002645">
    <property type="entry name" value="STAS_dom"/>
</dbReference>
<comment type="caution">
    <text evidence="4">The sequence shown here is derived from an EMBL/GenBank/DDBJ whole genome shotgun (WGS) entry which is preliminary data.</text>
</comment>
<proteinExistence type="inferred from homology"/>
<dbReference type="RefSeq" id="WP_015513800.1">
    <property type="nucleotide sequence ID" value="NZ_JAJCNA010000011.1"/>
</dbReference>
<evidence type="ECO:0000256" key="1">
    <source>
        <dbReference type="ARBA" id="ARBA00009013"/>
    </source>
</evidence>
<dbReference type="AlphaFoldDB" id="A0A3E2TPZ5"/>
<organism evidence="4 5">
    <name type="scientific">Coprococcus catus</name>
    <dbReference type="NCBI Taxonomy" id="116085"/>
    <lineage>
        <taxon>Bacteria</taxon>
        <taxon>Bacillati</taxon>
        <taxon>Bacillota</taxon>
        <taxon>Clostridia</taxon>
        <taxon>Lachnospirales</taxon>
        <taxon>Lachnospiraceae</taxon>
        <taxon>Coprococcus</taxon>
    </lineage>
</organism>
<dbReference type="Gene3D" id="3.30.750.24">
    <property type="entry name" value="STAS domain"/>
    <property type="match status" value="1"/>
</dbReference>
<evidence type="ECO:0000313" key="5">
    <source>
        <dbReference type="Proteomes" id="UP000260773"/>
    </source>
</evidence>
<reference evidence="4 5" key="1">
    <citation type="submission" date="2018-08" db="EMBL/GenBank/DDBJ databases">
        <title>A genome reference for cultivated species of the human gut microbiota.</title>
        <authorList>
            <person name="Zou Y."/>
            <person name="Xue W."/>
            <person name="Luo G."/>
        </authorList>
    </citation>
    <scope>NUCLEOTIDE SEQUENCE [LARGE SCALE GENOMIC DNA]</scope>
    <source>
        <strain evidence="4 5">AF45-17</strain>
    </source>
</reference>
<dbReference type="Proteomes" id="UP000260773">
    <property type="component" value="Unassembled WGS sequence"/>
</dbReference>
<dbReference type="SUPFAM" id="SSF52091">
    <property type="entry name" value="SpoIIaa-like"/>
    <property type="match status" value="1"/>
</dbReference>
<feature type="domain" description="STAS" evidence="3">
    <location>
        <begin position="1"/>
        <end position="109"/>
    </location>
</feature>
<evidence type="ECO:0000256" key="2">
    <source>
        <dbReference type="RuleBase" id="RU003749"/>
    </source>
</evidence>
<protein>
    <recommendedName>
        <fullName evidence="2">Anti-sigma factor antagonist</fullName>
    </recommendedName>
</protein>
<dbReference type="PANTHER" id="PTHR33495">
    <property type="entry name" value="ANTI-SIGMA FACTOR ANTAGONIST TM_1081-RELATED-RELATED"/>
    <property type="match status" value="1"/>
</dbReference>
<dbReference type="GO" id="GO:0043856">
    <property type="term" value="F:anti-sigma factor antagonist activity"/>
    <property type="evidence" value="ECO:0007669"/>
    <property type="project" value="InterPro"/>
</dbReference>
<dbReference type="InterPro" id="IPR036513">
    <property type="entry name" value="STAS_dom_sf"/>
</dbReference>
<sequence length="118" mass="13466">MEYRIVRSILFVVPGREIDHFQAETIIRYTEGLLRQQCFRLLVFDLADTVFMDSAGVGMMIGLYREIRAWGGAVYIIRMQSGVRRIYRMAGLHKIIPCYEDEAQFLAAVEGGGAGDER</sequence>
<gene>
    <name evidence="4" type="ORF">DW070_05350</name>
</gene>